<evidence type="ECO:0000313" key="4">
    <source>
        <dbReference type="EMBL" id="HIR61122.1"/>
    </source>
</evidence>
<feature type="domain" description="CBS" evidence="3">
    <location>
        <begin position="7"/>
        <end position="65"/>
    </location>
</feature>
<dbReference type="InterPro" id="IPR051257">
    <property type="entry name" value="Diverse_CBS-Domain"/>
</dbReference>
<accession>A0A9D1DY53</accession>
<evidence type="ECO:0000313" key="5">
    <source>
        <dbReference type="Proteomes" id="UP000824241"/>
    </source>
</evidence>
<comment type="caution">
    <text evidence="4">The sequence shown here is derived from an EMBL/GenBank/DDBJ whole genome shotgun (WGS) entry which is preliminary data.</text>
</comment>
<dbReference type="InterPro" id="IPR046342">
    <property type="entry name" value="CBS_dom_sf"/>
</dbReference>
<evidence type="ECO:0000256" key="1">
    <source>
        <dbReference type="ARBA" id="ARBA00023122"/>
    </source>
</evidence>
<reference evidence="4" key="2">
    <citation type="journal article" date="2021" name="PeerJ">
        <title>Extensive microbial diversity within the chicken gut microbiome revealed by metagenomics and culture.</title>
        <authorList>
            <person name="Gilroy R."/>
            <person name="Ravi A."/>
            <person name="Getino M."/>
            <person name="Pursley I."/>
            <person name="Horton D.L."/>
            <person name="Alikhan N.F."/>
            <person name="Baker D."/>
            <person name="Gharbi K."/>
            <person name="Hall N."/>
            <person name="Watson M."/>
            <person name="Adriaenssens E.M."/>
            <person name="Foster-Nyarko E."/>
            <person name="Jarju S."/>
            <person name="Secka A."/>
            <person name="Antonio M."/>
            <person name="Oren A."/>
            <person name="Chaudhuri R.R."/>
            <person name="La Ragione R."/>
            <person name="Hildebrand F."/>
            <person name="Pallen M.J."/>
        </authorList>
    </citation>
    <scope>NUCLEOTIDE SEQUENCE</scope>
    <source>
        <strain evidence="4">CHK189-12415</strain>
    </source>
</reference>
<dbReference type="SMART" id="SM00116">
    <property type="entry name" value="CBS"/>
    <property type="match status" value="1"/>
</dbReference>
<evidence type="ECO:0000256" key="2">
    <source>
        <dbReference type="PROSITE-ProRule" id="PRU00703"/>
    </source>
</evidence>
<protein>
    <submittedName>
        <fullName evidence="4">CBS domain-containing protein</fullName>
    </submittedName>
</protein>
<keyword evidence="1 2" id="KW-0129">CBS domain</keyword>
<reference evidence="4" key="1">
    <citation type="submission" date="2020-10" db="EMBL/GenBank/DDBJ databases">
        <authorList>
            <person name="Gilroy R."/>
        </authorList>
    </citation>
    <scope>NUCLEOTIDE SEQUENCE</scope>
    <source>
        <strain evidence="4">CHK189-12415</strain>
    </source>
</reference>
<dbReference type="AlphaFoldDB" id="A0A9D1DY53"/>
<organism evidence="4 5">
    <name type="scientific">Candidatus Faecivivens stercoravium</name>
    <dbReference type="NCBI Taxonomy" id="2840803"/>
    <lineage>
        <taxon>Bacteria</taxon>
        <taxon>Bacillati</taxon>
        <taxon>Bacillota</taxon>
        <taxon>Clostridia</taxon>
        <taxon>Eubacteriales</taxon>
        <taxon>Oscillospiraceae</taxon>
        <taxon>Oscillospiraceae incertae sedis</taxon>
        <taxon>Candidatus Faecivivens</taxon>
    </lineage>
</organism>
<proteinExistence type="predicted"/>
<dbReference type="PROSITE" id="PS51371">
    <property type="entry name" value="CBS"/>
    <property type="match status" value="1"/>
</dbReference>
<dbReference type="Gene3D" id="3.10.580.10">
    <property type="entry name" value="CBS-domain"/>
    <property type="match status" value="1"/>
</dbReference>
<dbReference type="EMBL" id="DVHA01000193">
    <property type="protein sequence ID" value="HIR61122.1"/>
    <property type="molecule type" value="Genomic_DNA"/>
</dbReference>
<gene>
    <name evidence="4" type="ORF">IAB37_06075</name>
</gene>
<name>A0A9D1DY53_9FIRM</name>
<sequence length="158" mass="18473">MNILHFLTPKSEVAYLYDDFSLRQALEKMEYHQYSAIPIITREGRYVGVITEGDLLWHVKNQDFMNLRMAEEEPLSEVHRRTNAQAVGVGTSIEDLVVSAMNQNFVPVVDDRDMFIGIVKRKEIIRYCYELAFPGKTVDEGQLWPVINRKRQPVRERE</sequence>
<dbReference type="PANTHER" id="PTHR43080:SF26">
    <property type="entry name" value="REGULATORY PROTEIN"/>
    <property type="match status" value="1"/>
</dbReference>
<evidence type="ECO:0000259" key="3">
    <source>
        <dbReference type="PROSITE" id="PS51371"/>
    </source>
</evidence>
<dbReference type="InterPro" id="IPR000644">
    <property type="entry name" value="CBS_dom"/>
</dbReference>
<dbReference type="CDD" id="cd09834">
    <property type="entry name" value="CBS_pair_bac"/>
    <property type="match status" value="1"/>
</dbReference>
<dbReference type="Proteomes" id="UP000824241">
    <property type="component" value="Unassembled WGS sequence"/>
</dbReference>
<dbReference type="Pfam" id="PF00571">
    <property type="entry name" value="CBS"/>
    <property type="match status" value="2"/>
</dbReference>
<dbReference type="PANTHER" id="PTHR43080">
    <property type="entry name" value="CBS DOMAIN-CONTAINING PROTEIN CBSX3, MITOCHONDRIAL"/>
    <property type="match status" value="1"/>
</dbReference>
<dbReference type="SUPFAM" id="SSF54631">
    <property type="entry name" value="CBS-domain pair"/>
    <property type="match status" value="1"/>
</dbReference>